<protein>
    <recommendedName>
        <fullName evidence="2">Sugar ABC transporter substrate-binding protein</fullName>
    </recommendedName>
</protein>
<feature type="non-terminal residue" evidence="1">
    <location>
        <position position="1"/>
    </location>
</feature>
<accession>X0YHV8</accession>
<dbReference type="Gene3D" id="3.40.190.10">
    <property type="entry name" value="Periplasmic binding protein-like II"/>
    <property type="match status" value="1"/>
</dbReference>
<dbReference type="SUPFAM" id="SSF53850">
    <property type="entry name" value="Periplasmic binding protein-like II"/>
    <property type="match status" value="1"/>
</dbReference>
<sequence length="220" mass="24565">TMIAAGDSPDVLRINAWNSQGYFAKGSCLALDDYFAQEGIKPEEIYVAPFVQCVYQGKWYGIPRGGTGMQIVYYNKPMFDEAGVAYPEDPEWTWDDFLDTTKALTKKGADGKTEQWGFDFWCWNDGGWQTAVWGNGGAILNEEHTKCLLDQPEAVEGIQWWADLRCKEGVAPTPGQIPEGMGNPFFAGLTAMCQCGTWAVNTLRPTEWEWGIVIWPVGPK</sequence>
<evidence type="ECO:0000313" key="1">
    <source>
        <dbReference type="EMBL" id="GAG46782.1"/>
    </source>
</evidence>
<dbReference type="Pfam" id="PF01547">
    <property type="entry name" value="SBP_bac_1"/>
    <property type="match status" value="1"/>
</dbReference>
<reference evidence="1" key="1">
    <citation type="journal article" date="2014" name="Front. Microbiol.">
        <title>High frequency of phylogenetically diverse reductive dehalogenase-homologous genes in deep subseafloor sedimentary metagenomes.</title>
        <authorList>
            <person name="Kawai M."/>
            <person name="Futagami T."/>
            <person name="Toyoda A."/>
            <person name="Takaki Y."/>
            <person name="Nishi S."/>
            <person name="Hori S."/>
            <person name="Arai W."/>
            <person name="Tsubouchi T."/>
            <person name="Morono Y."/>
            <person name="Uchiyama I."/>
            <person name="Ito T."/>
            <person name="Fujiyama A."/>
            <person name="Inagaki F."/>
            <person name="Takami H."/>
        </authorList>
    </citation>
    <scope>NUCLEOTIDE SEQUENCE</scope>
    <source>
        <strain evidence="1">Expedition CK06-06</strain>
    </source>
</reference>
<proteinExistence type="predicted"/>
<dbReference type="PANTHER" id="PTHR43649:SF12">
    <property type="entry name" value="DIACETYLCHITOBIOSE BINDING PROTEIN DASA"/>
    <property type="match status" value="1"/>
</dbReference>
<comment type="caution">
    <text evidence="1">The sequence shown here is derived from an EMBL/GenBank/DDBJ whole genome shotgun (WGS) entry which is preliminary data.</text>
</comment>
<dbReference type="EMBL" id="BARS01054224">
    <property type="protein sequence ID" value="GAG46782.1"/>
    <property type="molecule type" value="Genomic_DNA"/>
</dbReference>
<dbReference type="InterPro" id="IPR050490">
    <property type="entry name" value="Bact_solute-bd_prot1"/>
</dbReference>
<feature type="non-terminal residue" evidence="1">
    <location>
        <position position="220"/>
    </location>
</feature>
<dbReference type="PANTHER" id="PTHR43649">
    <property type="entry name" value="ARABINOSE-BINDING PROTEIN-RELATED"/>
    <property type="match status" value="1"/>
</dbReference>
<organism evidence="1">
    <name type="scientific">marine sediment metagenome</name>
    <dbReference type="NCBI Taxonomy" id="412755"/>
    <lineage>
        <taxon>unclassified sequences</taxon>
        <taxon>metagenomes</taxon>
        <taxon>ecological metagenomes</taxon>
    </lineage>
</organism>
<dbReference type="InterPro" id="IPR006059">
    <property type="entry name" value="SBP"/>
</dbReference>
<gene>
    <name evidence="1" type="ORF">S01H1_80313</name>
</gene>
<name>X0YHV8_9ZZZZ</name>
<dbReference type="AlphaFoldDB" id="X0YHV8"/>
<evidence type="ECO:0008006" key="2">
    <source>
        <dbReference type="Google" id="ProtNLM"/>
    </source>
</evidence>